<evidence type="ECO:0000313" key="4">
    <source>
        <dbReference type="Proteomes" id="UP001361239"/>
    </source>
</evidence>
<accession>A0ABU8RYW8</accession>
<keyword evidence="1" id="KW-0812">Transmembrane</keyword>
<name>A0ABU8RYW8_9SPHN</name>
<keyword evidence="4" id="KW-1185">Reference proteome</keyword>
<keyword evidence="1" id="KW-0472">Membrane</keyword>
<feature type="chain" id="PRO_5046237926" evidence="2">
    <location>
        <begin position="28"/>
        <end position="124"/>
    </location>
</feature>
<comment type="caution">
    <text evidence="3">The sequence shown here is derived from an EMBL/GenBank/DDBJ whole genome shotgun (WGS) entry which is preliminary data.</text>
</comment>
<keyword evidence="2" id="KW-0732">Signal</keyword>
<dbReference type="RefSeq" id="WP_339588154.1">
    <property type="nucleotide sequence ID" value="NZ_JBBHJZ010000003.1"/>
</dbReference>
<feature type="transmembrane region" description="Helical" evidence="1">
    <location>
        <begin position="38"/>
        <end position="56"/>
    </location>
</feature>
<feature type="signal peptide" evidence="2">
    <location>
        <begin position="1"/>
        <end position="27"/>
    </location>
</feature>
<protein>
    <submittedName>
        <fullName evidence="3">Uncharacterized protein</fullName>
    </submittedName>
</protein>
<sequence>MIRNFRNAAFVAALALGATTLATTAEARDRYRDRGDDAALAIGAGIIGLAVGAAIASDRDRGYDRYHDGGYYGPRRGYAAYGYPRSYYPAYPRGYYYDRAPRRFYRNDRGWNGRGWDGPRYRGW</sequence>
<proteinExistence type="predicted"/>
<evidence type="ECO:0000313" key="3">
    <source>
        <dbReference type="EMBL" id="MEJ5978218.1"/>
    </source>
</evidence>
<keyword evidence="1" id="KW-1133">Transmembrane helix</keyword>
<gene>
    <name evidence="3" type="ORF">WG901_16310</name>
</gene>
<organism evidence="3 4">
    <name type="scientific">Novosphingobium anseongense</name>
    <dbReference type="NCBI Taxonomy" id="3133436"/>
    <lineage>
        <taxon>Bacteria</taxon>
        <taxon>Pseudomonadati</taxon>
        <taxon>Pseudomonadota</taxon>
        <taxon>Alphaproteobacteria</taxon>
        <taxon>Sphingomonadales</taxon>
        <taxon>Sphingomonadaceae</taxon>
        <taxon>Novosphingobium</taxon>
    </lineage>
</organism>
<reference evidence="3 4" key="1">
    <citation type="submission" date="2024-03" db="EMBL/GenBank/DDBJ databases">
        <authorList>
            <person name="Jo J.-H."/>
        </authorList>
    </citation>
    <scope>NUCLEOTIDE SEQUENCE [LARGE SCALE GENOMIC DNA]</scope>
    <source>
        <strain evidence="3 4">PS1R-30</strain>
    </source>
</reference>
<dbReference type="EMBL" id="JBBHJZ010000003">
    <property type="protein sequence ID" value="MEJ5978218.1"/>
    <property type="molecule type" value="Genomic_DNA"/>
</dbReference>
<evidence type="ECO:0000256" key="2">
    <source>
        <dbReference type="SAM" id="SignalP"/>
    </source>
</evidence>
<dbReference type="Proteomes" id="UP001361239">
    <property type="component" value="Unassembled WGS sequence"/>
</dbReference>
<evidence type="ECO:0000256" key="1">
    <source>
        <dbReference type="SAM" id="Phobius"/>
    </source>
</evidence>